<keyword evidence="6" id="KW-0732">Signal</keyword>
<keyword evidence="3 5" id="KW-0378">Hydrolase</keyword>
<sequence>MKKFPAVLLALACLVGAAPTAAAQPLPTDRQQPRQRFIVRWDSAGAQRVQARGIERRGERVRRHFSHVFNGAVVEMSPVRAAALRRSPHVLSVEPDARISVAGVQTNPPGNLDRIDQRTTSPSRSYTSTFTGKGVKVYVVDTGLNLASQDLAGRIVKGPNFVEPGKAPADCQGHGSHVTGIVAGTRFGVAKQATVVPVKVLDCEGGGYVSDTVAAMDWVVANHTGGPAVLNLSLDGDRSAAIDAAVQRALNDGVTVVTASGNIEEGEAPGTSHDACNYSPSRVAGALTVANASNSRRPYWTYTGRCVDIFAPGVSVLSVGIGSATATATMSGSSMAAPHVSGAAALVLQARPTWTPAQVGTQILNQSTRNVMTGLPTGTPNRLLYTLGGITPGALERIGRPTISGTPRVGQVLTANPGVWGSGTVALGYQWYRISSTGRSTAIPGARARTYRLTTADRGSKVMLRVTGHKLGYAARTNPTAPTSTVR</sequence>
<dbReference type="SUPFAM" id="SSF52743">
    <property type="entry name" value="Subtilisin-like"/>
    <property type="match status" value="1"/>
</dbReference>
<dbReference type="PRINTS" id="PR00723">
    <property type="entry name" value="SUBTILISIN"/>
</dbReference>
<evidence type="ECO:0000259" key="7">
    <source>
        <dbReference type="Pfam" id="PF00082"/>
    </source>
</evidence>
<evidence type="ECO:0000313" key="9">
    <source>
        <dbReference type="EMBL" id="MFD1891221.1"/>
    </source>
</evidence>
<reference evidence="10" key="1">
    <citation type="journal article" date="2019" name="Int. J. Syst. Evol. Microbiol.">
        <title>The Global Catalogue of Microorganisms (GCM) 10K type strain sequencing project: providing services to taxonomists for standard genome sequencing and annotation.</title>
        <authorList>
            <consortium name="The Broad Institute Genomics Platform"/>
            <consortium name="The Broad Institute Genome Sequencing Center for Infectious Disease"/>
            <person name="Wu L."/>
            <person name="Ma J."/>
        </authorList>
    </citation>
    <scope>NUCLEOTIDE SEQUENCE [LARGE SCALE GENOMIC DNA]</scope>
    <source>
        <strain evidence="10">CAIM 431</strain>
    </source>
</reference>
<evidence type="ECO:0000256" key="6">
    <source>
        <dbReference type="SAM" id="SignalP"/>
    </source>
</evidence>
<dbReference type="EMBL" id="JBHUFZ010000032">
    <property type="protein sequence ID" value="MFD1891221.1"/>
    <property type="molecule type" value="Genomic_DNA"/>
</dbReference>
<evidence type="ECO:0000256" key="2">
    <source>
        <dbReference type="ARBA" id="ARBA00022670"/>
    </source>
</evidence>
<dbReference type="PANTHER" id="PTHR43806:SF11">
    <property type="entry name" value="CEREVISIN-RELATED"/>
    <property type="match status" value="1"/>
</dbReference>
<dbReference type="InterPro" id="IPR015500">
    <property type="entry name" value="Peptidase_S8_subtilisin-rel"/>
</dbReference>
<feature type="active site" description="Charge relay system" evidence="5">
    <location>
        <position position="141"/>
    </location>
</feature>
<evidence type="ECO:0000256" key="3">
    <source>
        <dbReference type="ARBA" id="ARBA00022801"/>
    </source>
</evidence>
<evidence type="ECO:0000256" key="5">
    <source>
        <dbReference type="PROSITE-ProRule" id="PRU01240"/>
    </source>
</evidence>
<feature type="domain" description="Peptidase S8/S53" evidence="7">
    <location>
        <begin position="132"/>
        <end position="372"/>
    </location>
</feature>
<evidence type="ECO:0000256" key="4">
    <source>
        <dbReference type="ARBA" id="ARBA00022825"/>
    </source>
</evidence>
<accession>A0ABW4RY59</accession>
<dbReference type="PROSITE" id="PS51892">
    <property type="entry name" value="SUBTILASE"/>
    <property type="match status" value="1"/>
</dbReference>
<dbReference type="InterPro" id="IPR022398">
    <property type="entry name" value="Peptidase_S8_His-AS"/>
</dbReference>
<dbReference type="Gene3D" id="3.40.50.200">
    <property type="entry name" value="Peptidase S8/S53 domain"/>
    <property type="match status" value="1"/>
</dbReference>
<dbReference type="PANTHER" id="PTHR43806">
    <property type="entry name" value="PEPTIDASE S8"/>
    <property type="match status" value="1"/>
</dbReference>
<feature type="active site" description="Charge relay system" evidence="5">
    <location>
        <position position="174"/>
    </location>
</feature>
<keyword evidence="4 5" id="KW-0720">Serine protease</keyword>
<comment type="similarity">
    <text evidence="1 5">Belongs to the peptidase S8 family.</text>
</comment>
<dbReference type="InterPro" id="IPR036852">
    <property type="entry name" value="Peptidase_S8/S53_dom_sf"/>
</dbReference>
<dbReference type="InterPro" id="IPR034193">
    <property type="entry name" value="PCSK9_ProteinaseK-like"/>
</dbReference>
<dbReference type="Gene3D" id="2.60.40.2700">
    <property type="match status" value="1"/>
</dbReference>
<keyword evidence="10" id="KW-1185">Reference proteome</keyword>
<dbReference type="InterPro" id="IPR050131">
    <property type="entry name" value="Peptidase_S8_subtilisin-like"/>
</dbReference>
<dbReference type="PROSITE" id="PS00137">
    <property type="entry name" value="SUBTILASE_HIS"/>
    <property type="match status" value="1"/>
</dbReference>
<organism evidence="9 10">
    <name type="scientific">Luteococcus peritonei</name>
    <dbReference type="NCBI Taxonomy" id="88874"/>
    <lineage>
        <taxon>Bacteria</taxon>
        <taxon>Bacillati</taxon>
        <taxon>Actinomycetota</taxon>
        <taxon>Actinomycetes</taxon>
        <taxon>Propionibacteriales</taxon>
        <taxon>Propionibacteriaceae</taxon>
        <taxon>Luteococcus</taxon>
    </lineage>
</organism>
<feature type="domain" description="Inhibitor I9" evidence="8">
    <location>
        <begin position="38"/>
        <end position="99"/>
    </location>
</feature>
<dbReference type="Pfam" id="PF05922">
    <property type="entry name" value="Inhibitor_I9"/>
    <property type="match status" value="1"/>
</dbReference>
<proteinExistence type="inferred from homology"/>
<dbReference type="InterPro" id="IPR000209">
    <property type="entry name" value="Peptidase_S8/S53_dom"/>
</dbReference>
<name>A0ABW4RY59_9ACTN</name>
<dbReference type="Proteomes" id="UP001597326">
    <property type="component" value="Unassembled WGS sequence"/>
</dbReference>
<dbReference type="InterPro" id="IPR010259">
    <property type="entry name" value="S8pro/Inhibitor_I9"/>
</dbReference>
<feature type="chain" id="PRO_5046440521" evidence="6">
    <location>
        <begin position="24"/>
        <end position="487"/>
    </location>
</feature>
<comment type="caution">
    <text evidence="9">The sequence shown here is derived from an EMBL/GenBank/DDBJ whole genome shotgun (WGS) entry which is preliminary data.</text>
</comment>
<evidence type="ECO:0000259" key="8">
    <source>
        <dbReference type="Pfam" id="PF05922"/>
    </source>
</evidence>
<protein>
    <submittedName>
        <fullName evidence="9">S8 family serine peptidase</fullName>
    </submittedName>
</protein>
<feature type="signal peptide" evidence="6">
    <location>
        <begin position="1"/>
        <end position="23"/>
    </location>
</feature>
<keyword evidence="2 5" id="KW-0645">Protease</keyword>
<gene>
    <name evidence="9" type="ORF">ACFSCS_13670</name>
</gene>
<evidence type="ECO:0000313" key="10">
    <source>
        <dbReference type="Proteomes" id="UP001597326"/>
    </source>
</evidence>
<evidence type="ECO:0000256" key="1">
    <source>
        <dbReference type="ARBA" id="ARBA00011073"/>
    </source>
</evidence>
<dbReference type="CDD" id="cd04077">
    <property type="entry name" value="Peptidases_S8_PCSK9_ProteinaseK_like"/>
    <property type="match status" value="1"/>
</dbReference>
<feature type="active site" description="Charge relay system" evidence="5">
    <location>
        <position position="334"/>
    </location>
</feature>
<dbReference type="RefSeq" id="WP_343875469.1">
    <property type="nucleotide sequence ID" value="NZ_BAAAIX010000033.1"/>
</dbReference>
<dbReference type="Pfam" id="PF00082">
    <property type="entry name" value="Peptidase_S8"/>
    <property type="match status" value="1"/>
</dbReference>
<dbReference type="InterPro" id="IPR037045">
    <property type="entry name" value="S8pro/Inhibitor_I9_sf"/>
</dbReference>
<dbReference type="Gene3D" id="3.30.70.80">
    <property type="entry name" value="Peptidase S8 propeptide/proteinase inhibitor I9"/>
    <property type="match status" value="1"/>
</dbReference>